<feature type="transmembrane region" description="Helical" evidence="1">
    <location>
        <begin position="211"/>
        <end position="231"/>
    </location>
</feature>
<dbReference type="EMBL" id="MCFA01000027">
    <property type="protein sequence ID" value="ORY15197.1"/>
    <property type="molecule type" value="Genomic_DNA"/>
</dbReference>
<keyword evidence="1" id="KW-1133">Transmembrane helix</keyword>
<dbReference type="Proteomes" id="UP000193144">
    <property type="component" value="Unassembled WGS sequence"/>
</dbReference>
<organism evidence="2 3">
    <name type="scientific">Clohesyomyces aquaticus</name>
    <dbReference type="NCBI Taxonomy" id="1231657"/>
    <lineage>
        <taxon>Eukaryota</taxon>
        <taxon>Fungi</taxon>
        <taxon>Dikarya</taxon>
        <taxon>Ascomycota</taxon>
        <taxon>Pezizomycotina</taxon>
        <taxon>Dothideomycetes</taxon>
        <taxon>Pleosporomycetidae</taxon>
        <taxon>Pleosporales</taxon>
        <taxon>Lindgomycetaceae</taxon>
        <taxon>Clohesyomyces</taxon>
    </lineage>
</organism>
<comment type="caution">
    <text evidence="2">The sequence shown here is derived from an EMBL/GenBank/DDBJ whole genome shotgun (WGS) entry which is preliminary data.</text>
</comment>
<evidence type="ECO:0000256" key="1">
    <source>
        <dbReference type="SAM" id="Phobius"/>
    </source>
</evidence>
<keyword evidence="3" id="KW-1185">Reference proteome</keyword>
<dbReference type="STRING" id="1231657.A0A1Y1ZYR3"/>
<dbReference type="AlphaFoldDB" id="A0A1Y1ZYR3"/>
<keyword evidence="1" id="KW-0812">Transmembrane</keyword>
<sequence length="246" mass="28067">MPFLMQYAIIKKSLSNARVQKSEVASTDIENCKVTTWVTMYRSNLWTLDQVQADAEYRTPVVLVVSDNVAVLDNLDANSESWDDMNLKEKPSYIFLSLLDILANWYVVCRLARLELARKNSQIFGDLVGLSVLERTRALHLDVSHLLALNEDLRLHVQAAGKFLSILTDTSSKLCGQLVFDSTETEVARLWTIYRQTFNTEMIRQGETVTWLNYLAFLFLPLSYVVTLFGMTDFSVSAFWYSVGHA</sequence>
<evidence type="ECO:0000313" key="2">
    <source>
        <dbReference type="EMBL" id="ORY15197.1"/>
    </source>
</evidence>
<name>A0A1Y1ZYR3_9PLEO</name>
<gene>
    <name evidence="2" type="ORF">BCR34DRAFT_643961</name>
</gene>
<dbReference type="OrthoDB" id="3796591at2759"/>
<accession>A0A1Y1ZYR3</accession>
<keyword evidence="1" id="KW-0472">Membrane</keyword>
<reference evidence="2 3" key="1">
    <citation type="submission" date="2016-07" db="EMBL/GenBank/DDBJ databases">
        <title>Pervasive Adenine N6-methylation of Active Genes in Fungi.</title>
        <authorList>
            <consortium name="DOE Joint Genome Institute"/>
            <person name="Mondo S.J."/>
            <person name="Dannebaum R.O."/>
            <person name="Kuo R.C."/>
            <person name="Labutti K."/>
            <person name="Haridas S."/>
            <person name="Kuo A."/>
            <person name="Salamov A."/>
            <person name="Ahrendt S.R."/>
            <person name="Lipzen A."/>
            <person name="Sullivan W."/>
            <person name="Andreopoulos W.B."/>
            <person name="Clum A."/>
            <person name="Lindquist E."/>
            <person name="Daum C."/>
            <person name="Ramamoorthy G.K."/>
            <person name="Gryganskyi A."/>
            <person name="Culley D."/>
            <person name="Magnuson J.K."/>
            <person name="James T.Y."/>
            <person name="O'Malley M.A."/>
            <person name="Stajich J.E."/>
            <person name="Spatafora J.W."/>
            <person name="Visel A."/>
            <person name="Grigoriev I.V."/>
        </authorList>
    </citation>
    <scope>NUCLEOTIDE SEQUENCE [LARGE SCALE GENOMIC DNA]</scope>
    <source>
        <strain evidence="2 3">CBS 115471</strain>
    </source>
</reference>
<evidence type="ECO:0000313" key="3">
    <source>
        <dbReference type="Proteomes" id="UP000193144"/>
    </source>
</evidence>
<proteinExistence type="predicted"/>
<protein>
    <submittedName>
        <fullName evidence="2">Uncharacterized protein</fullName>
    </submittedName>
</protein>